<dbReference type="InterPro" id="IPR004827">
    <property type="entry name" value="bZIP"/>
</dbReference>
<dbReference type="PROSITE" id="PS50217">
    <property type="entry name" value="BZIP"/>
    <property type="match status" value="1"/>
</dbReference>
<dbReference type="Gene3D" id="3.30.160.60">
    <property type="entry name" value="Classic Zinc Finger"/>
    <property type="match status" value="1"/>
</dbReference>
<reference evidence="3 4" key="2">
    <citation type="submission" date="2016-08" db="EMBL/GenBank/DDBJ databases">
        <title>Pervasive Adenine N6-methylation of Active Genes in Fungi.</title>
        <authorList>
            <consortium name="DOE Joint Genome Institute"/>
            <person name="Mondo S.J."/>
            <person name="Dannebaum R.O."/>
            <person name="Kuo R.C."/>
            <person name="Labutti K."/>
            <person name="Haridas S."/>
            <person name="Kuo A."/>
            <person name="Salamov A."/>
            <person name="Ahrendt S.R."/>
            <person name="Lipzen A."/>
            <person name="Sullivan W."/>
            <person name="Andreopoulos W.B."/>
            <person name="Clum A."/>
            <person name="Lindquist E."/>
            <person name="Daum C."/>
            <person name="Ramamoorthy G.K."/>
            <person name="Gryganskyi A."/>
            <person name="Culley D."/>
            <person name="Magnuson J.K."/>
            <person name="James T.Y."/>
            <person name="O'Malley M.A."/>
            <person name="Stajich J.E."/>
            <person name="Spatafora J.W."/>
            <person name="Visel A."/>
            <person name="Grigoriev I.V."/>
        </authorList>
    </citation>
    <scope>NUCLEOTIDE SEQUENCE [LARGE SCALE GENOMIC DNA]</scope>
    <source>
        <strain evidence="4">finn</strain>
    </source>
</reference>
<evidence type="ECO:0000313" key="3">
    <source>
        <dbReference type="EMBL" id="ORX51158.1"/>
    </source>
</evidence>
<dbReference type="EMBL" id="MCFH01000019">
    <property type="protein sequence ID" value="ORX51158.1"/>
    <property type="molecule type" value="Genomic_DNA"/>
</dbReference>
<sequence>MSAIPQQISFDNYSYGQQQTVLADGSIINNQGNNMATDNFGKTQYYQVNNGQTIQTFNANQTTFQNNNTSAQLISQGQPTVVNTTTYLQTPTYSPQVLNETTTTNLILTHADATTPSSTTSISTNTISPQPITIPNTVPSQQQQNYIQQTISPIEGNGMNFFPTLPINNTIKNGQIISQSTAAQTTTYIPQNNDQRYPSPPMGAVDINKNQSVAVAAPIQTTSYTTTSSPINLMNNTTPNGFVSMNQGAAAATITQAQPTQAVTIMNSNGMNVANPSFQQQVPSQQNGFQQYYNQSFTQTIQGKGQQQIISSTTNIASNYPSQTNLQNNLNGKMGQGNILTVNQNVINTPVTIKTTGTRAYNKNNEPISLELALKRQKNTEAARRSRMRKVLKMETLENHVKRLEADNKNLSIRLAMLESNRIEWESKEKKLLEKIKTLEEQLVESRNGQDIIETADDMMVNKEEEVIKE</sequence>
<dbReference type="Pfam" id="PF07716">
    <property type="entry name" value="bZIP_2"/>
    <property type="match status" value="1"/>
</dbReference>
<organism evidence="3 4">
    <name type="scientific">Piromyces finnis</name>
    <dbReference type="NCBI Taxonomy" id="1754191"/>
    <lineage>
        <taxon>Eukaryota</taxon>
        <taxon>Fungi</taxon>
        <taxon>Fungi incertae sedis</taxon>
        <taxon>Chytridiomycota</taxon>
        <taxon>Chytridiomycota incertae sedis</taxon>
        <taxon>Neocallimastigomycetes</taxon>
        <taxon>Neocallimastigales</taxon>
        <taxon>Neocallimastigaceae</taxon>
        <taxon>Piromyces</taxon>
    </lineage>
</organism>
<dbReference type="SMART" id="SM00338">
    <property type="entry name" value="BRLZ"/>
    <property type="match status" value="1"/>
</dbReference>
<dbReference type="InterPro" id="IPR046347">
    <property type="entry name" value="bZIP_sf"/>
</dbReference>
<evidence type="ECO:0000313" key="4">
    <source>
        <dbReference type="Proteomes" id="UP000193719"/>
    </source>
</evidence>
<dbReference type="CDD" id="cd12193">
    <property type="entry name" value="bZIP_GCN4"/>
    <property type="match status" value="1"/>
</dbReference>
<dbReference type="OrthoDB" id="2257100at2759"/>
<proteinExistence type="predicted"/>
<evidence type="ECO:0000259" key="2">
    <source>
        <dbReference type="PROSITE" id="PS50217"/>
    </source>
</evidence>
<dbReference type="PROSITE" id="PS00036">
    <property type="entry name" value="BZIP_BASIC"/>
    <property type="match status" value="1"/>
</dbReference>
<dbReference type="GO" id="GO:0003700">
    <property type="term" value="F:DNA-binding transcription factor activity"/>
    <property type="evidence" value="ECO:0007669"/>
    <property type="project" value="InterPro"/>
</dbReference>
<accession>A0A1Y1VAN5</accession>
<evidence type="ECO:0000256" key="1">
    <source>
        <dbReference type="SAM" id="Coils"/>
    </source>
</evidence>
<dbReference type="AlphaFoldDB" id="A0A1Y1VAN5"/>
<dbReference type="Proteomes" id="UP000193719">
    <property type="component" value="Unassembled WGS sequence"/>
</dbReference>
<keyword evidence="1" id="KW-0175">Coiled coil</keyword>
<protein>
    <recommendedName>
        <fullName evidence="2">BZIP domain-containing protein</fullName>
    </recommendedName>
</protein>
<keyword evidence="4" id="KW-1185">Reference proteome</keyword>
<dbReference type="SUPFAM" id="SSF57959">
    <property type="entry name" value="Leucine zipper domain"/>
    <property type="match status" value="1"/>
</dbReference>
<reference evidence="3 4" key="1">
    <citation type="submission" date="2016-08" db="EMBL/GenBank/DDBJ databases">
        <title>Genomes of anaerobic fungi encode conserved fungal cellulosomes for biomass hydrolysis.</title>
        <authorList>
            <consortium name="DOE Joint Genome Institute"/>
            <person name="Haitjema C.H."/>
            <person name="Gilmore S.P."/>
            <person name="Henske J.K."/>
            <person name="Solomon K.V."/>
            <person name="De Groot R."/>
            <person name="Kuo A."/>
            <person name="Mondo S.J."/>
            <person name="Salamov A.A."/>
            <person name="Labutti K."/>
            <person name="Zhao Z."/>
            <person name="Chiniquy J."/>
            <person name="Barry K."/>
            <person name="Brewer H.M."/>
            <person name="Purvine S.O."/>
            <person name="Wright A.T."/>
            <person name="Boxma B."/>
            <person name="Van Alen T."/>
            <person name="Hackstein J.H."/>
            <person name="Baker S.E."/>
            <person name="Grigoriev I.V."/>
            <person name="O'Malley M.A."/>
        </authorList>
    </citation>
    <scope>NUCLEOTIDE SEQUENCE [LARGE SCALE GENOMIC DNA]</scope>
    <source>
        <strain evidence="4">finn</strain>
    </source>
</reference>
<name>A0A1Y1VAN5_9FUNG</name>
<feature type="coiled-coil region" evidence="1">
    <location>
        <begin position="387"/>
        <end position="449"/>
    </location>
</feature>
<feature type="domain" description="BZIP" evidence="2">
    <location>
        <begin position="375"/>
        <end position="419"/>
    </location>
</feature>
<comment type="caution">
    <text evidence="3">The sequence shown here is derived from an EMBL/GenBank/DDBJ whole genome shotgun (WGS) entry which is preliminary data.</text>
</comment>
<dbReference type="STRING" id="1754191.A0A1Y1VAN5"/>
<gene>
    <name evidence="3" type="ORF">BCR36DRAFT_583201</name>
</gene>